<dbReference type="RefSeq" id="WP_154607869.1">
    <property type="nucleotide sequence ID" value="NZ_CP072115.1"/>
</dbReference>
<proteinExistence type="predicted"/>
<dbReference type="Gene3D" id="3.30.70.100">
    <property type="match status" value="1"/>
</dbReference>
<reference evidence="3 5" key="1">
    <citation type="submission" date="2019-10" db="EMBL/GenBank/DDBJ databases">
        <title>Streptococcis sp, isolated from the respiratory tract of Marmot.</title>
        <authorList>
            <person name="Zhang G."/>
        </authorList>
    </citation>
    <scope>NUCLEOTIDE SEQUENCE [LARGE SCALE GENOMIC DNA]</scope>
    <source>
        <strain evidence="3">Zg-70</strain>
        <strain evidence="5">zg-70</strain>
    </source>
</reference>
<dbReference type="GO" id="GO:0046872">
    <property type="term" value="F:metal ion binding"/>
    <property type="evidence" value="ECO:0007669"/>
    <property type="project" value="InterPro"/>
</dbReference>
<gene>
    <name evidence="2" type="ORF">GGG87_02425</name>
    <name evidence="3" type="ORF">GGH11_02430</name>
</gene>
<dbReference type="AlphaFoldDB" id="A0A6I4R8H7"/>
<dbReference type="Pfam" id="PF00403">
    <property type="entry name" value="HMA"/>
    <property type="match status" value="1"/>
</dbReference>
<evidence type="ECO:0000313" key="3">
    <source>
        <dbReference type="EMBL" id="MWV55849.1"/>
    </source>
</evidence>
<dbReference type="EMBL" id="WLCG01000002">
    <property type="protein sequence ID" value="MTB63867.1"/>
    <property type="molecule type" value="Genomic_DNA"/>
</dbReference>
<protein>
    <submittedName>
        <fullName evidence="3">Copper resistance protein CopZ</fullName>
    </submittedName>
</protein>
<name>A0A6I4R8H7_9STRE</name>
<comment type="caution">
    <text evidence="3">The sequence shown here is derived from an EMBL/GenBank/DDBJ whole genome shotgun (WGS) entry which is preliminary data.</text>
</comment>
<keyword evidence="4" id="KW-1185">Reference proteome</keyword>
<dbReference type="InterPro" id="IPR036163">
    <property type="entry name" value="HMA_dom_sf"/>
</dbReference>
<evidence type="ECO:0000313" key="5">
    <source>
        <dbReference type="Proteomes" id="UP000435423"/>
    </source>
</evidence>
<dbReference type="InterPro" id="IPR006121">
    <property type="entry name" value="HMA_dom"/>
</dbReference>
<organism evidence="3 5">
    <name type="scientific">Streptococcus zhangguiae</name>
    <dbReference type="NCBI Taxonomy" id="2664091"/>
    <lineage>
        <taxon>Bacteria</taxon>
        <taxon>Bacillati</taxon>
        <taxon>Bacillota</taxon>
        <taxon>Bacilli</taxon>
        <taxon>Lactobacillales</taxon>
        <taxon>Streptococcaceae</taxon>
        <taxon>Streptococcus</taxon>
    </lineage>
</organism>
<feature type="domain" description="HMA" evidence="1">
    <location>
        <begin position="1"/>
        <end position="65"/>
    </location>
</feature>
<dbReference type="SUPFAM" id="SSF55008">
    <property type="entry name" value="HMA, heavy metal-associated domain"/>
    <property type="match status" value="1"/>
</dbReference>
<evidence type="ECO:0000259" key="1">
    <source>
        <dbReference type="PROSITE" id="PS50846"/>
    </source>
</evidence>
<reference evidence="2 4" key="2">
    <citation type="submission" date="2019-11" db="EMBL/GenBank/DDBJ databases">
        <title>Streptococcis sp. isolated from the respiratory tract of Marmot.</title>
        <authorList>
            <person name="Zhang G."/>
        </authorList>
    </citation>
    <scope>NUCLEOTIDE SEQUENCE [LARGE SCALE GENOMIC DNA]</scope>
    <source>
        <strain evidence="2">Zg-86</strain>
        <strain evidence="4">zg-86</strain>
    </source>
</reference>
<dbReference type="Proteomes" id="UP000435060">
    <property type="component" value="Unassembled WGS sequence"/>
</dbReference>
<evidence type="ECO:0000313" key="2">
    <source>
        <dbReference type="EMBL" id="MTB63867.1"/>
    </source>
</evidence>
<dbReference type="Proteomes" id="UP000435423">
    <property type="component" value="Unassembled WGS sequence"/>
</dbReference>
<sequence>MQKIKLDNLSCQNCVRHVKEHFQAMSGVEEVSIDLTHQIATVATSVSHTLSDYQASLADTVYEAVEIVN</sequence>
<dbReference type="EMBL" id="WUBJ01000002">
    <property type="protein sequence ID" value="MWV55849.1"/>
    <property type="molecule type" value="Genomic_DNA"/>
</dbReference>
<evidence type="ECO:0000313" key="4">
    <source>
        <dbReference type="Proteomes" id="UP000435060"/>
    </source>
</evidence>
<dbReference type="CDD" id="cd00371">
    <property type="entry name" value="HMA"/>
    <property type="match status" value="1"/>
</dbReference>
<accession>A0A6I4R8H7</accession>
<dbReference type="PROSITE" id="PS50846">
    <property type="entry name" value="HMA_2"/>
    <property type="match status" value="1"/>
</dbReference>